<dbReference type="OrthoDB" id="9798934at2"/>
<dbReference type="CDD" id="cd06288">
    <property type="entry name" value="PBP1_sucrose_transcription_regulator"/>
    <property type="match status" value="1"/>
</dbReference>
<dbReference type="EMBL" id="QSWH01000011">
    <property type="protein sequence ID" value="RRR20928.1"/>
    <property type="molecule type" value="Genomic_DNA"/>
</dbReference>
<dbReference type="GO" id="GO:0000976">
    <property type="term" value="F:transcription cis-regulatory region binding"/>
    <property type="evidence" value="ECO:0007669"/>
    <property type="project" value="TreeGrafter"/>
</dbReference>
<evidence type="ECO:0000313" key="8">
    <source>
        <dbReference type="EMBL" id="RRR20928.1"/>
    </source>
</evidence>
<evidence type="ECO:0000313" key="10">
    <source>
        <dbReference type="Proteomes" id="UP000282185"/>
    </source>
</evidence>
<evidence type="ECO:0000256" key="5">
    <source>
        <dbReference type="SAM" id="MobiDB-lite"/>
    </source>
</evidence>
<evidence type="ECO:0000256" key="2">
    <source>
        <dbReference type="ARBA" id="ARBA00023015"/>
    </source>
</evidence>
<dbReference type="Gene3D" id="1.10.260.40">
    <property type="entry name" value="lambda repressor-like DNA-binding domains"/>
    <property type="match status" value="1"/>
</dbReference>
<dbReference type="InterPro" id="IPR010982">
    <property type="entry name" value="Lambda_DNA-bd_dom_sf"/>
</dbReference>
<accession>A0A345YTT5</accession>
<keyword evidence="4" id="KW-0804">Transcription</keyword>
<organism evidence="8 10">
    <name type="scientific">Brachybacterium saurashtrense</name>
    <dbReference type="NCBI Taxonomy" id="556288"/>
    <lineage>
        <taxon>Bacteria</taxon>
        <taxon>Bacillati</taxon>
        <taxon>Actinomycetota</taxon>
        <taxon>Actinomycetes</taxon>
        <taxon>Micrococcales</taxon>
        <taxon>Dermabacteraceae</taxon>
        <taxon>Brachybacterium</taxon>
    </lineage>
</organism>
<feature type="domain" description="HTH lacI-type" evidence="6">
    <location>
        <begin position="1"/>
        <end position="39"/>
    </location>
</feature>
<evidence type="ECO:0000313" key="9">
    <source>
        <dbReference type="Proteomes" id="UP000254236"/>
    </source>
</evidence>
<dbReference type="PANTHER" id="PTHR30146:SF148">
    <property type="entry name" value="HTH-TYPE TRANSCRIPTIONAL REPRESSOR PURR-RELATED"/>
    <property type="match status" value="1"/>
</dbReference>
<keyword evidence="2" id="KW-0805">Transcription regulation</keyword>
<evidence type="ECO:0000259" key="6">
    <source>
        <dbReference type="PROSITE" id="PS50932"/>
    </source>
</evidence>
<dbReference type="EMBL" id="CP031356">
    <property type="protein sequence ID" value="AXK47337.1"/>
    <property type="molecule type" value="Genomic_DNA"/>
</dbReference>
<evidence type="ECO:0000256" key="4">
    <source>
        <dbReference type="ARBA" id="ARBA00023163"/>
    </source>
</evidence>
<evidence type="ECO:0000313" key="7">
    <source>
        <dbReference type="EMBL" id="AXK47337.1"/>
    </source>
</evidence>
<dbReference type="KEGG" id="bsau:DWV08_16450"/>
<dbReference type="PROSITE" id="PS50932">
    <property type="entry name" value="HTH_LACI_2"/>
    <property type="match status" value="1"/>
</dbReference>
<evidence type="ECO:0000256" key="1">
    <source>
        <dbReference type="ARBA" id="ARBA00022491"/>
    </source>
</evidence>
<sequence length="327" mass="34714">MVLNGRTRGTVSAANQKKVLDAAAELGYTRSAVAMSLRERRTRTIGLISDEIATSPWAGRMVRAASMAAAERGYMMITADLSLPELTLEEAVKVLSERQVDGLLYGAMGRTRLAAPGVPAGTPLVLMNCEEGDQSAPAPRTEHSPPAVIPDDRQGARRAARRLLDVGHRRVVMLSGDDTAVATREREEGFVEEVAAAGLAPRVVRAGWQMDDGYRATTALLAQDEPPTALFCIRDRVAAGAIHAAAVAGLAVPQDLSVIGYDDEDFFAEVLTPPLTTIALPHEEMGRHAMDTLLDLVERSAPAPAPGLTVAECPLVERASVAAPPRG</sequence>
<dbReference type="Proteomes" id="UP000282185">
    <property type="component" value="Unassembled WGS sequence"/>
</dbReference>
<evidence type="ECO:0000256" key="3">
    <source>
        <dbReference type="ARBA" id="ARBA00023125"/>
    </source>
</evidence>
<protein>
    <submittedName>
        <fullName evidence="8">LacI family transcriptional regulator</fullName>
    </submittedName>
</protein>
<keyword evidence="3" id="KW-0238">DNA-binding</keyword>
<keyword evidence="9" id="KW-1185">Reference proteome</keyword>
<dbReference type="InterPro" id="IPR046335">
    <property type="entry name" value="LacI/GalR-like_sensor"/>
</dbReference>
<dbReference type="GO" id="GO:0003700">
    <property type="term" value="F:DNA-binding transcription factor activity"/>
    <property type="evidence" value="ECO:0007669"/>
    <property type="project" value="TreeGrafter"/>
</dbReference>
<dbReference type="Proteomes" id="UP000254236">
    <property type="component" value="Chromosome"/>
</dbReference>
<name>A0A345YTT5_9MICO</name>
<dbReference type="InterPro" id="IPR000843">
    <property type="entry name" value="HTH_LacI"/>
</dbReference>
<reference evidence="7 9" key="1">
    <citation type="submission" date="2018-07" db="EMBL/GenBank/DDBJ databases">
        <title>Brachybacterium saurashtrense DSM 23186 genome sequence.</title>
        <authorList>
            <person name="Guo L."/>
        </authorList>
    </citation>
    <scope>NUCLEOTIDE SEQUENCE [LARGE SCALE GENOMIC DNA]</scope>
    <source>
        <strain evidence="7 9">DSM 23186</strain>
    </source>
</reference>
<dbReference type="SMART" id="SM00354">
    <property type="entry name" value="HTH_LACI"/>
    <property type="match status" value="1"/>
</dbReference>
<dbReference type="AlphaFoldDB" id="A0A345YTT5"/>
<gene>
    <name evidence="7" type="ORF">DWV08_16450</name>
    <name evidence="8" type="ORF">DXU92_16345</name>
</gene>
<dbReference type="PANTHER" id="PTHR30146">
    <property type="entry name" value="LACI-RELATED TRANSCRIPTIONAL REPRESSOR"/>
    <property type="match status" value="1"/>
</dbReference>
<keyword evidence="1" id="KW-0678">Repressor</keyword>
<reference evidence="8 10" key="2">
    <citation type="submission" date="2018-08" db="EMBL/GenBank/DDBJ databases">
        <title>Brachybacterium saurashtrense DSM 23186.</title>
        <authorList>
            <person name="Li Y."/>
        </authorList>
    </citation>
    <scope>NUCLEOTIDE SEQUENCE [LARGE SCALE GENOMIC DNA]</scope>
    <source>
        <strain evidence="8 10">DSM 23186</strain>
    </source>
</reference>
<dbReference type="Pfam" id="PF13377">
    <property type="entry name" value="Peripla_BP_3"/>
    <property type="match status" value="1"/>
</dbReference>
<dbReference type="SUPFAM" id="SSF53822">
    <property type="entry name" value="Periplasmic binding protein-like I"/>
    <property type="match status" value="1"/>
</dbReference>
<feature type="region of interest" description="Disordered" evidence="5">
    <location>
        <begin position="132"/>
        <end position="154"/>
    </location>
</feature>
<proteinExistence type="predicted"/>
<dbReference type="Gene3D" id="3.40.50.2300">
    <property type="match status" value="2"/>
</dbReference>
<dbReference type="InterPro" id="IPR028082">
    <property type="entry name" value="Peripla_BP_I"/>
</dbReference>